<dbReference type="EMBL" id="FQZK01000003">
    <property type="protein sequence ID" value="SHJ07367.1"/>
    <property type="molecule type" value="Genomic_DNA"/>
</dbReference>
<feature type="chain" id="PRO_5013042315" evidence="2">
    <location>
        <begin position="36"/>
        <end position="930"/>
    </location>
</feature>
<dbReference type="Proteomes" id="UP000184452">
    <property type="component" value="Unassembled WGS sequence"/>
</dbReference>
<dbReference type="InterPro" id="IPR014756">
    <property type="entry name" value="Ig_E-set"/>
</dbReference>
<dbReference type="PANTHER" id="PTHR43002">
    <property type="entry name" value="GLYCOGEN DEBRANCHING ENZYME"/>
    <property type="match status" value="1"/>
</dbReference>
<dbReference type="Pfam" id="PF02922">
    <property type="entry name" value="CBM_48"/>
    <property type="match status" value="1"/>
</dbReference>
<dbReference type="InterPro" id="IPR013780">
    <property type="entry name" value="Glyco_hydro_b"/>
</dbReference>
<feature type="signal peptide" evidence="2">
    <location>
        <begin position="1"/>
        <end position="35"/>
    </location>
</feature>
<dbReference type="SUPFAM" id="SSF51011">
    <property type="entry name" value="Glycosyl hydrolase domain"/>
    <property type="match status" value="1"/>
</dbReference>
<dbReference type="GO" id="GO:0051060">
    <property type="term" value="F:pullulanase activity"/>
    <property type="evidence" value="ECO:0007669"/>
    <property type="project" value="InterPro"/>
</dbReference>
<dbReference type="Gene3D" id="2.60.40.1130">
    <property type="entry name" value="Rab geranylgeranyltransferase alpha-subunit, insert domain"/>
    <property type="match status" value="1"/>
</dbReference>
<dbReference type="InterPro" id="IPR011839">
    <property type="entry name" value="Pullul_strch"/>
</dbReference>
<evidence type="ECO:0000256" key="1">
    <source>
        <dbReference type="ARBA" id="ARBA00008061"/>
    </source>
</evidence>
<gene>
    <name evidence="6" type="ORF">SAMN05421803_103350</name>
</gene>
<dbReference type="CDD" id="cd02860">
    <property type="entry name" value="E_set_Pullulanase"/>
    <property type="match status" value="1"/>
</dbReference>
<organism evidence="6 7">
    <name type="scientific">Nocardiopsis flavescens</name>
    <dbReference type="NCBI Taxonomy" id="758803"/>
    <lineage>
        <taxon>Bacteria</taxon>
        <taxon>Bacillati</taxon>
        <taxon>Actinomycetota</taxon>
        <taxon>Actinomycetes</taxon>
        <taxon>Streptosporangiales</taxon>
        <taxon>Nocardiopsidaceae</taxon>
        <taxon>Nocardiopsis</taxon>
    </lineage>
</organism>
<evidence type="ECO:0000313" key="6">
    <source>
        <dbReference type="EMBL" id="SHJ07367.1"/>
    </source>
</evidence>
<dbReference type="GO" id="GO:0005975">
    <property type="term" value="P:carbohydrate metabolic process"/>
    <property type="evidence" value="ECO:0007669"/>
    <property type="project" value="InterPro"/>
</dbReference>
<dbReference type="CDD" id="cd11341">
    <property type="entry name" value="AmyAc_Pullulanase_LD-like"/>
    <property type="match status" value="1"/>
</dbReference>
<dbReference type="Pfam" id="PF17967">
    <property type="entry name" value="Pullulanase_N2"/>
    <property type="match status" value="1"/>
</dbReference>
<evidence type="ECO:0000313" key="7">
    <source>
        <dbReference type="Proteomes" id="UP000184452"/>
    </source>
</evidence>
<keyword evidence="7" id="KW-1185">Reference proteome</keyword>
<proteinExistence type="inferred from homology"/>
<dbReference type="RefSeq" id="WP_073377172.1">
    <property type="nucleotide sequence ID" value="NZ_FQZK01000003.1"/>
</dbReference>
<dbReference type="InterPro" id="IPR004193">
    <property type="entry name" value="Glyco_hydro_13_N"/>
</dbReference>
<dbReference type="STRING" id="758803.SAMN05421803_103350"/>
<dbReference type="InterPro" id="IPR040671">
    <property type="entry name" value="Pullulanase_N2"/>
</dbReference>
<evidence type="ECO:0000259" key="4">
    <source>
        <dbReference type="Pfam" id="PF11852"/>
    </source>
</evidence>
<dbReference type="SUPFAM" id="SSF51445">
    <property type="entry name" value="(Trans)glycosidases"/>
    <property type="match status" value="1"/>
</dbReference>
<dbReference type="Pfam" id="PF11852">
    <property type="entry name" value="Pullul_strch_C"/>
    <property type="match status" value="1"/>
</dbReference>
<feature type="domain" description="Glycoside hydrolase family 13 N-terminal" evidence="3">
    <location>
        <begin position="179"/>
        <end position="269"/>
    </location>
</feature>
<dbReference type="Gene3D" id="2.60.40.10">
    <property type="entry name" value="Immunoglobulins"/>
    <property type="match status" value="1"/>
</dbReference>
<accession>A0A1M6GBU9</accession>
<dbReference type="NCBIfam" id="TIGR02103">
    <property type="entry name" value="pullul_strch"/>
    <property type="match status" value="1"/>
</dbReference>
<dbReference type="InterPro" id="IPR017853">
    <property type="entry name" value="GH"/>
</dbReference>
<evidence type="ECO:0000256" key="2">
    <source>
        <dbReference type="SAM" id="SignalP"/>
    </source>
</evidence>
<dbReference type="SUPFAM" id="SSF81296">
    <property type="entry name" value="E set domains"/>
    <property type="match status" value="2"/>
</dbReference>
<feature type="domain" description="Pullulanase N2" evidence="5">
    <location>
        <begin position="54"/>
        <end position="169"/>
    </location>
</feature>
<name>A0A1M6GBU9_9ACTN</name>
<evidence type="ECO:0000259" key="5">
    <source>
        <dbReference type="Pfam" id="PF17967"/>
    </source>
</evidence>
<dbReference type="Gene3D" id="3.20.20.80">
    <property type="entry name" value="Glycosidases"/>
    <property type="match status" value="1"/>
</dbReference>
<keyword evidence="2" id="KW-0732">Signal</keyword>
<reference evidence="6 7" key="1">
    <citation type="submission" date="2016-11" db="EMBL/GenBank/DDBJ databases">
        <authorList>
            <person name="Jaros S."/>
            <person name="Januszkiewicz K."/>
            <person name="Wedrychowicz H."/>
        </authorList>
    </citation>
    <scope>NUCLEOTIDE SEQUENCE [LARGE SCALE GENOMIC DNA]</scope>
    <source>
        <strain evidence="6 7">CGMCC 4.5723</strain>
    </source>
</reference>
<evidence type="ECO:0000259" key="3">
    <source>
        <dbReference type="Pfam" id="PF02922"/>
    </source>
</evidence>
<protein>
    <submittedName>
        <fullName evidence="6">Alpha-1,6-glucosidases, pullulanase-type</fullName>
    </submittedName>
</protein>
<feature type="domain" description="Alpha-1,6-glucosidases pullulanase-type C-terminal" evidence="4">
    <location>
        <begin position="767"/>
        <end position="927"/>
    </location>
</feature>
<dbReference type="InterPro" id="IPR013783">
    <property type="entry name" value="Ig-like_fold"/>
</dbReference>
<dbReference type="Gene3D" id="2.60.40.1180">
    <property type="entry name" value="Golgi alpha-mannosidase II"/>
    <property type="match status" value="1"/>
</dbReference>
<dbReference type="AlphaFoldDB" id="A0A1M6GBU9"/>
<dbReference type="OrthoDB" id="9805159at2"/>
<sequence length="930" mass="98607">MRPPHARPGPRPRGALAALAAASALVLLAPAGATALPAPAGPAAEREGVDLTRQRAHWIDATTVLWPADPDPAASYALAASADEDFDIVGGRITGEHDLFELTPDPGGLTDDQRAARPHLDGLAVLDAGDLGAERLRTALTERLTVVERDADGTVTAATGVQIPGVLDDVYAAAATADLGATWDGAGRPTLSLWAPTARSVDLVLTTGATGGVRRTVPLRRDDRTGVWSVRGGAAWAGRHYTFDVRVFSPYADGGRGAFVDNRVTDPYSVDLSTDSVSSRLVDLDDPGLAPRGWGDPDRKPAAVPFEDAAIHELHVRDHSVADPTVPAALRGTFAAFGEADSAGMRDLAGLAGDGMDYVHLLPVFDIASVPEDPDDRAEPDCDLESFAPDSAGQQACIDGVRARDAFNWGYDPYHYTVPEGSYAADPQERVAEFRTMVDGINGAGLRVVMDVVYNHTHQAGQGEQSVLDRVVPGYYQRLDADGGVETSTCCANTAPEHLMMGKLVVDSVVTWARDHGVDGFRFDLMGHHPKQNMLDVRAALDALTPEEDGVDGGAVLLYGEGWNFGEVADDARFEQATQANMAGTGIGTFNDRLRDAVRGGGPFDEDPRVQGFGSGLYTDPNGSPANGTAREQADRLRGHQDLIKVGLTGNLRDYRFTDSSGREVTGGGVDYNGAPGGYNLSPREAVAYVDAHDNETLYDALAYKLPPHTPMEDRVRMQALSLGTALLGQGPVLVHAGSERLRSKSLDRNSYDSGDWFNRYPRDCAEGNNFGVGLPPAWDNEDKWVYARPLLADPALVADCTATDASRERFGELLRIRESTPAFSLGTAEEVQERVSFPLSGADEALGVITMHIDTAGLAGEWSSVTVVFNATPAAAEQEVDALAGADVALHPVQAGSGDGVVREAGFDPGTGTLSVPPRTVAVFVENEP</sequence>
<dbReference type="InterPro" id="IPR024561">
    <property type="entry name" value="Pullul_strch_C"/>
</dbReference>
<comment type="similarity">
    <text evidence="1">Belongs to the glycosyl hydrolase 13 family.</text>
</comment>